<dbReference type="Pfam" id="PF07637">
    <property type="entry name" value="PSD5"/>
    <property type="match status" value="1"/>
</dbReference>
<proteinExistence type="predicted"/>
<evidence type="ECO:0000259" key="2">
    <source>
        <dbReference type="Pfam" id="PF07624"/>
    </source>
</evidence>
<keyword evidence="9" id="KW-1185">Reference proteome</keyword>
<dbReference type="EMBL" id="CP036298">
    <property type="protein sequence ID" value="QDV25586.1"/>
    <property type="molecule type" value="Genomic_DNA"/>
</dbReference>
<sequence precursor="true">MTSRDLLNGVLVLRQQGLAPWLCLMLTALHAPAAQATETLTSQLAELNEFVSAYCLDCHSPPGAEGGLELATFDFSTEQFAEQHFDSRPWETILRRIETRQMPPPDAERPEESQYRAISESLSSILERRALEFPELGRVGGMRRMTRLEYQYAIRDLLQIQIDAESLLPKDESSHGFDNITVEELSPTHLNRYLSAAQKISRAALGGLGDGPIGVTIRLPADRTQEEHVAGLPFGTRGGTVFEQHFPQTGEYEIELKLTRDRDEKVEGLDQSHQIDILVDRAPVHQFTVAPPDGSGDWTRRDYTHSDSHLKAKIRVEAGQHTVGVTFPKTFSSIVEIKRQPFDASFNRHRHPRRTPAIYQISIVGPFAPQGPGRTPSRDLVLGEFVNRPSASRADAHSQLQRLVLRAYRRPVTSDDMEPLMRFFDEGYADGGFEQGMESALTAILVNPNFLFRIEQDRPSQSSSGSTSPIDDYELASRLSFFLWSSLPDAELLNLAENDRLHQDTVLREQVQRMLASPKSQSLVDNFAAQWLYLRNLDSISPDLRLFPDFDDNLRESFRQETELLFQDVLNNDRSVLELVGSQHTFLNERLATHYGITGVTGSQFRRVEVAPDSHRGGILRHGSVLMVTSYATRTSPTIRGNWVLENIFGTPAPPPPPNIPNLQENNTLAASSVRERLAMHRANPACASCHDLIDPVGFALENFDAVGRWREFEGTLHVDSTGSLPDGTVVSSMEELEAGILERPEIFARTLTEKLMTFALGRALDHHDGPAVRRIVKASQAENFTLSSIITGIALSDPFRKRSRKEP</sequence>
<organism evidence="8 9">
    <name type="scientific">Aureliella helgolandensis</name>
    <dbReference type="NCBI Taxonomy" id="2527968"/>
    <lineage>
        <taxon>Bacteria</taxon>
        <taxon>Pseudomonadati</taxon>
        <taxon>Planctomycetota</taxon>
        <taxon>Planctomycetia</taxon>
        <taxon>Pirellulales</taxon>
        <taxon>Pirellulaceae</taxon>
        <taxon>Aureliella</taxon>
    </lineage>
</organism>
<dbReference type="InterPro" id="IPR013039">
    <property type="entry name" value="DUF1588"/>
</dbReference>
<evidence type="ECO:0000259" key="5">
    <source>
        <dbReference type="Pfam" id="PF07631"/>
    </source>
</evidence>
<dbReference type="InterPro" id="IPR011478">
    <property type="entry name" value="DUF1585"/>
</dbReference>
<feature type="domain" description="DUF1585" evidence="2">
    <location>
        <begin position="727"/>
        <end position="800"/>
    </location>
</feature>
<dbReference type="Pfam" id="PF07626">
    <property type="entry name" value="PSD3"/>
    <property type="match status" value="1"/>
</dbReference>
<protein>
    <submittedName>
        <fullName evidence="8">Planctomycete cytochrome C</fullName>
    </submittedName>
</protein>
<gene>
    <name evidence="8" type="ORF">Q31a_39120</name>
</gene>
<accession>A0A518GAG3</accession>
<dbReference type="KEGG" id="ahel:Q31a_39120"/>
<evidence type="ECO:0000259" key="7">
    <source>
        <dbReference type="Pfam" id="PF07637"/>
    </source>
</evidence>
<dbReference type="InterPro" id="IPR013043">
    <property type="entry name" value="DUF1595"/>
</dbReference>
<evidence type="ECO:0000256" key="1">
    <source>
        <dbReference type="SAM" id="SignalP"/>
    </source>
</evidence>
<dbReference type="Pfam" id="PF07631">
    <property type="entry name" value="PSD4"/>
    <property type="match status" value="1"/>
</dbReference>
<feature type="signal peptide" evidence="1">
    <location>
        <begin position="1"/>
        <end position="36"/>
    </location>
</feature>
<dbReference type="InterPro" id="IPR011429">
    <property type="entry name" value="Cyt_c_Planctomycete-type"/>
</dbReference>
<evidence type="ECO:0000259" key="4">
    <source>
        <dbReference type="Pfam" id="PF07627"/>
    </source>
</evidence>
<dbReference type="Pfam" id="PF07635">
    <property type="entry name" value="PSCyt1"/>
    <property type="match status" value="1"/>
</dbReference>
<feature type="domain" description="DUF1592" evidence="5">
    <location>
        <begin position="470"/>
        <end position="597"/>
    </location>
</feature>
<feature type="chain" id="PRO_5022227391" evidence="1">
    <location>
        <begin position="37"/>
        <end position="808"/>
    </location>
</feature>
<dbReference type="AlphaFoldDB" id="A0A518GAG3"/>
<keyword evidence="1" id="KW-0732">Signal</keyword>
<dbReference type="Proteomes" id="UP000318017">
    <property type="component" value="Chromosome"/>
</dbReference>
<name>A0A518GAG3_9BACT</name>
<dbReference type="OrthoDB" id="175242at2"/>
<feature type="domain" description="Cytochrome C Planctomycete-type" evidence="6">
    <location>
        <begin position="55"/>
        <end position="106"/>
    </location>
</feature>
<feature type="domain" description="DUF1595" evidence="7">
    <location>
        <begin position="396"/>
        <end position="455"/>
    </location>
</feature>
<dbReference type="Pfam" id="PF07624">
    <property type="entry name" value="PSD2"/>
    <property type="match status" value="1"/>
</dbReference>
<dbReference type="Pfam" id="PF07627">
    <property type="entry name" value="PSCyt3"/>
    <property type="match status" value="1"/>
</dbReference>
<dbReference type="InterPro" id="IPR013042">
    <property type="entry name" value="DUF1592"/>
</dbReference>
<dbReference type="InterPro" id="IPR013036">
    <property type="entry name" value="DUF1587"/>
</dbReference>
<evidence type="ECO:0000313" key="8">
    <source>
        <dbReference type="EMBL" id="QDV25586.1"/>
    </source>
</evidence>
<feature type="domain" description="DUF1587" evidence="3">
    <location>
        <begin position="143"/>
        <end position="205"/>
    </location>
</feature>
<evidence type="ECO:0000313" key="9">
    <source>
        <dbReference type="Proteomes" id="UP000318017"/>
    </source>
</evidence>
<dbReference type="RefSeq" id="WP_145080864.1">
    <property type="nucleotide sequence ID" value="NZ_CP036298.1"/>
</dbReference>
<feature type="domain" description="DUF1588" evidence="4">
    <location>
        <begin position="616"/>
        <end position="712"/>
    </location>
</feature>
<evidence type="ECO:0000259" key="6">
    <source>
        <dbReference type="Pfam" id="PF07635"/>
    </source>
</evidence>
<evidence type="ECO:0000259" key="3">
    <source>
        <dbReference type="Pfam" id="PF07626"/>
    </source>
</evidence>
<reference evidence="8 9" key="1">
    <citation type="submission" date="2019-02" db="EMBL/GenBank/DDBJ databases">
        <title>Deep-cultivation of Planctomycetes and their phenomic and genomic characterization uncovers novel biology.</title>
        <authorList>
            <person name="Wiegand S."/>
            <person name="Jogler M."/>
            <person name="Boedeker C."/>
            <person name="Pinto D."/>
            <person name="Vollmers J."/>
            <person name="Rivas-Marin E."/>
            <person name="Kohn T."/>
            <person name="Peeters S.H."/>
            <person name="Heuer A."/>
            <person name="Rast P."/>
            <person name="Oberbeckmann S."/>
            <person name="Bunk B."/>
            <person name="Jeske O."/>
            <person name="Meyerdierks A."/>
            <person name="Storesund J.E."/>
            <person name="Kallscheuer N."/>
            <person name="Luecker S."/>
            <person name="Lage O.M."/>
            <person name="Pohl T."/>
            <person name="Merkel B.J."/>
            <person name="Hornburger P."/>
            <person name="Mueller R.-W."/>
            <person name="Bruemmer F."/>
            <person name="Labrenz M."/>
            <person name="Spormann A.M."/>
            <person name="Op den Camp H."/>
            <person name="Overmann J."/>
            <person name="Amann R."/>
            <person name="Jetten M.S.M."/>
            <person name="Mascher T."/>
            <person name="Medema M.H."/>
            <person name="Devos D.P."/>
            <person name="Kaster A.-K."/>
            <person name="Ovreas L."/>
            <person name="Rohde M."/>
            <person name="Galperin M.Y."/>
            <person name="Jogler C."/>
        </authorList>
    </citation>
    <scope>NUCLEOTIDE SEQUENCE [LARGE SCALE GENOMIC DNA]</scope>
    <source>
        <strain evidence="8 9">Q31a</strain>
    </source>
</reference>